<sequence>MDLINIINLHIKILKLEKGSSSVRESRCNMLPHHRPSKQPVLPKGEFSAPQSVSDTTLLAVDSPLRALFPPPAITKPLIESTNVVDPCATTSTLLSSHLGALTYALHSGEFQTFFSQ</sequence>
<reference evidence="1 2" key="1">
    <citation type="submission" date="2023-03" db="EMBL/GenBank/DDBJ databases">
        <title>WGS of Gossypium arboreum.</title>
        <authorList>
            <person name="Yu D."/>
        </authorList>
    </citation>
    <scope>NUCLEOTIDE SEQUENCE [LARGE SCALE GENOMIC DNA]</scope>
    <source>
        <tissue evidence="1">Leaf</tissue>
    </source>
</reference>
<dbReference type="Proteomes" id="UP001358586">
    <property type="component" value="Chromosome 4"/>
</dbReference>
<comment type="caution">
    <text evidence="1">The sequence shown here is derived from an EMBL/GenBank/DDBJ whole genome shotgun (WGS) entry which is preliminary data.</text>
</comment>
<gene>
    <name evidence="1" type="ORF">PVK06_010843</name>
</gene>
<keyword evidence="2" id="KW-1185">Reference proteome</keyword>
<accession>A0ABR0Q7W9</accession>
<organism evidence="1 2">
    <name type="scientific">Gossypium arboreum</name>
    <name type="common">Tree cotton</name>
    <name type="synonym">Gossypium nanking</name>
    <dbReference type="NCBI Taxonomy" id="29729"/>
    <lineage>
        <taxon>Eukaryota</taxon>
        <taxon>Viridiplantae</taxon>
        <taxon>Streptophyta</taxon>
        <taxon>Embryophyta</taxon>
        <taxon>Tracheophyta</taxon>
        <taxon>Spermatophyta</taxon>
        <taxon>Magnoliopsida</taxon>
        <taxon>eudicotyledons</taxon>
        <taxon>Gunneridae</taxon>
        <taxon>Pentapetalae</taxon>
        <taxon>rosids</taxon>
        <taxon>malvids</taxon>
        <taxon>Malvales</taxon>
        <taxon>Malvaceae</taxon>
        <taxon>Malvoideae</taxon>
        <taxon>Gossypium</taxon>
    </lineage>
</organism>
<protein>
    <submittedName>
        <fullName evidence="1">Uncharacterized protein</fullName>
    </submittedName>
</protein>
<dbReference type="EMBL" id="JARKNE010000004">
    <property type="protein sequence ID" value="KAK5835157.1"/>
    <property type="molecule type" value="Genomic_DNA"/>
</dbReference>
<proteinExistence type="predicted"/>
<evidence type="ECO:0000313" key="1">
    <source>
        <dbReference type="EMBL" id="KAK5835157.1"/>
    </source>
</evidence>
<evidence type="ECO:0000313" key="2">
    <source>
        <dbReference type="Proteomes" id="UP001358586"/>
    </source>
</evidence>
<name>A0ABR0Q7W9_GOSAR</name>